<keyword evidence="4" id="KW-1185">Reference proteome</keyword>
<name>A0A5J9TTD9_9POAL</name>
<dbReference type="EMBL" id="RWGY01000031">
    <property type="protein sequence ID" value="TVU14599.1"/>
    <property type="molecule type" value="Genomic_DNA"/>
</dbReference>
<evidence type="ECO:0000256" key="1">
    <source>
        <dbReference type="SAM" id="MobiDB-lite"/>
    </source>
</evidence>
<proteinExistence type="predicted"/>
<dbReference type="Proteomes" id="UP000324897">
    <property type="component" value="Unassembled WGS sequence"/>
</dbReference>
<evidence type="ECO:0000313" key="4">
    <source>
        <dbReference type="Proteomes" id="UP000324897"/>
    </source>
</evidence>
<accession>A0A5J9TTD9</accession>
<dbReference type="AlphaFoldDB" id="A0A5J9TTD9"/>
<organism evidence="3 4">
    <name type="scientific">Eragrostis curvula</name>
    <name type="common">weeping love grass</name>
    <dbReference type="NCBI Taxonomy" id="38414"/>
    <lineage>
        <taxon>Eukaryota</taxon>
        <taxon>Viridiplantae</taxon>
        <taxon>Streptophyta</taxon>
        <taxon>Embryophyta</taxon>
        <taxon>Tracheophyta</taxon>
        <taxon>Spermatophyta</taxon>
        <taxon>Magnoliopsida</taxon>
        <taxon>Liliopsida</taxon>
        <taxon>Poales</taxon>
        <taxon>Poaceae</taxon>
        <taxon>PACMAD clade</taxon>
        <taxon>Chloridoideae</taxon>
        <taxon>Eragrostideae</taxon>
        <taxon>Eragrostidinae</taxon>
        <taxon>Eragrostis</taxon>
    </lineage>
</organism>
<dbReference type="Gramene" id="TVU14599">
    <property type="protein sequence ID" value="TVU14599"/>
    <property type="gene ID" value="EJB05_38075"/>
</dbReference>
<protein>
    <recommendedName>
        <fullName evidence="5">Secreted protein</fullName>
    </recommendedName>
</protein>
<feature type="non-terminal residue" evidence="3">
    <location>
        <position position="1"/>
    </location>
</feature>
<keyword evidence="2" id="KW-0732">Signal</keyword>
<evidence type="ECO:0000256" key="2">
    <source>
        <dbReference type="SAM" id="SignalP"/>
    </source>
</evidence>
<feature type="signal peptide" evidence="2">
    <location>
        <begin position="1"/>
        <end position="18"/>
    </location>
</feature>
<feature type="chain" id="PRO_5023918028" description="Secreted protein" evidence="2">
    <location>
        <begin position="19"/>
        <end position="76"/>
    </location>
</feature>
<gene>
    <name evidence="3" type="ORF">EJB05_38075</name>
</gene>
<feature type="region of interest" description="Disordered" evidence="1">
    <location>
        <begin position="34"/>
        <end position="57"/>
    </location>
</feature>
<evidence type="ECO:0000313" key="3">
    <source>
        <dbReference type="EMBL" id="TVU14599.1"/>
    </source>
</evidence>
<comment type="caution">
    <text evidence="3">The sequence shown here is derived from an EMBL/GenBank/DDBJ whole genome shotgun (WGS) entry which is preliminary data.</text>
</comment>
<evidence type="ECO:0008006" key="5">
    <source>
        <dbReference type="Google" id="ProtNLM"/>
    </source>
</evidence>
<reference evidence="3 4" key="1">
    <citation type="journal article" date="2019" name="Sci. Rep.">
        <title>A high-quality genome of Eragrostis curvula grass provides insights into Poaceae evolution and supports new strategies to enhance forage quality.</title>
        <authorList>
            <person name="Carballo J."/>
            <person name="Santos B.A.C.M."/>
            <person name="Zappacosta D."/>
            <person name="Garbus I."/>
            <person name="Selva J.P."/>
            <person name="Gallo C.A."/>
            <person name="Diaz A."/>
            <person name="Albertini E."/>
            <person name="Caccamo M."/>
            <person name="Echenique V."/>
        </authorList>
    </citation>
    <scope>NUCLEOTIDE SEQUENCE [LARGE SCALE GENOMIC DNA]</scope>
    <source>
        <strain evidence="4">cv. Victoria</strain>
        <tissue evidence="3">Leaf</tissue>
    </source>
</reference>
<sequence length="76" mass="7999">MPATTASCGAAMPVLLWTVEFGFLACRPYHAPARQRLEEGNNGSSGSIAPTAGSERVETEGMLLGAGMEIVEMKQD</sequence>